<protein>
    <submittedName>
        <fullName evidence="4">Amino acid ABC transporter substrate-binding protein</fullName>
    </submittedName>
</protein>
<dbReference type="Pfam" id="PF00497">
    <property type="entry name" value="SBP_bac_3"/>
    <property type="match status" value="1"/>
</dbReference>
<feature type="domain" description="Solute-binding protein family 3/N-terminal" evidence="3">
    <location>
        <begin position="34"/>
        <end position="259"/>
    </location>
</feature>
<evidence type="ECO:0000313" key="4">
    <source>
        <dbReference type="EMBL" id="NGZ88353.1"/>
    </source>
</evidence>
<dbReference type="InterPro" id="IPR001638">
    <property type="entry name" value="Solute-binding_3/MltF_N"/>
</dbReference>
<feature type="signal peptide" evidence="2">
    <location>
        <begin position="1"/>
        <end position="28"/>
    </location>
</feature>
<dbReference type="RefSeq" id="WP_166108472.1">
    <property type="nucleotide sequence ID" value="NZ_JAADJT010000021.1"/>
</dbReference>
<organism evidence="4 5">
    <name type="scientific">Duganella aceris</name>
    <dbReference type="NCBI Taxonomy" id="2703883"/>
    <lineage>
        <taxon>Bacteria</taxon>
        <taxon>Pseudomonadati</taxon>
        <taxon>Pseudomonadota</taxon>
        <taxon>Betaproteobacteria</taxon>
        <taxon>Burkholderiales</taxon>
        <taxon>Oxalobacteraceae</taxon>
        <taxon>Telluria group</taxon>
        <taxon>Duganella</taxon>
    </lineage>
</organism>
<name>A0ABX0FUH3_9BURK</name>
<evidence type="ECO:0000313" key="5">
    <source>
        <dbReference type="Proteomes" id="UP000666369"/>
    </source>
</evidence>
<dbReference type="PANTHER" id="PTHR35936:SF25">
    <property type="entry name" value="ABC TRANSPORTER SUBSTRATE-BINDING PROTEIN"/>
    <property type="match status" value="1"/>
</dbReference>
<feature type="chain" id="PRO_5046796134" evidence="2">
    <location>
        <begin position="29"/>
        <end position="260"/>
    </location>
</feature>
<dbReference type="EMBL" id="JAADJT010000021">
    <property type="protein sequence ID" value="NGZ88353.1"/>
    <property type="molecule type" value="Genomic_DNA"/>
</dbReference>
<evidence type="ECO:0000259" key="3">
    <source>
        <dbReference type="SMART" id="SM00062"/>
    </source>
</evidence>
<evidence type="ECO:0000256" key="1">
    <source>
        <dbReference type="ARBA" id="ARBA00022729"/>
    </source>
</evidence>
<reference evidence="5" key="1">
    <citation type="submission" date="2023-07" db="EMBL/GenBank/DDBJ databases">
        <title>Duganella aceri sp. nov., isolated from tree sap.</title>
        <authorList>
            <person name="Kim I.S."/>
        </authorList>
    </citation>
    <scope>NUCLEOTIDE SEQUENCE [LARGE SCALE GENOMIC DNA]</scope>
    <source>
        <strain evidence="5">SAP-35</strain>
    </source>
</reference>
<dbReference type="Proteomes" id="UP000666369">
    <property type="component" value="Unassembled WGS sequence"/>
</dbReference>
<keyword evidence="5" id="KW-1185">Reference proteome</keyword>
<dbReference type="PANTHER" id="PTHR35936">
    <property type="entry name" value="MEMBRANE-BOUND LYTIC MUREIN TRANSGLYCOSYLASE F"/>
    <property type="match status" value="1"/>
</dbReference>
<dbReference type="SUPFAM" id="SSF53850">
    <property type="entry name" value="Periplasmic binding protein-like II"/>
    <property type="match status" value="1"/>
</dbReference>
<dbReference type="SMART" id="SM00062">
    <property type="entry name" value="PBPb"/>
    <property type="match status" value="1"/>
</dbReference>
<accession>A0ABX0FUH3</accession>
<keyword evidence="1 2" id="KW-0732">Signal</keyword>
<dbReference type="Gene3D" id="3.40.190.10">
    <property type="entry name" value="Periplasmic binding protein-like II"/>
    <property type="match status" value="2"/>
</dbReference>
<comment type="caution">
    <text evidence="4">The sequence shown here is derived from an EMBL/GenBank/DDBJ whole genome shotgun (WGS) entry which is preliminary data.</text>
</comment>
<evidence type="ECO:0000256" key="2">
    <source>
        <dbReference type="SAM" id="SignalP"/>
    </source>
</evidence>
<gene>
    <name evidence="4" type="ORF">GW587_29375</name>
</gene>
<proteinExistence type="predicted"/>
<sequence>MKSPVRAAARSSAVRALAALLLAVPACAAVAAERLVVGAAFSRVFEQAPNGEWTGLGVDIVRALAARAGDTVRFQLYPWPRAQAMVAQGQADILVGAYKSPERAARFAFLDHPFYRDRMVFFARAGAGAAVWAGDYGALKQVPIAAVRGWHYGENFDQARSGLQLSEVPRLENGARMLLLGRVALLAANERNLQPVLAQLNIVGRVAEQGPALSVQDGYLAFPRQPRHQPAQRRYNQLFTEMLERGELGRMARKHLVQVP</sequence>